<dbReference type="Proteomes" id="UP000320404">
    <property type="component" value="Unassembled WGS sequence"/>
</dbReference>
<keyword evidence="1" id="KW-0808">Transferase</keyword>
<dbReference type="SUPFAM" id="SSF52540">
    <property type="entry name" value="P-loop containing nucleoside triphosphate hydrolases"/>
    <property type="match status" value="1"/>
</dbReference>
<dbReference type="Gene3D" id="3.40.50.300">
    <property type="entry name" value="P-loop containing nucleotide triphosphate hydrolases"/>
    <property type="match status" value="1"/>
</dbReference>
<reference evidence="1 2" key="1">
    <citation type="submission" date="2019-02" db="EMBL/GenBank/DDBJ databases">
        <title>Prokaryotic population dynamics and viral predation in marine succession experiment using metagenomics: the confinement effect.</title>
        <authorList>
            <person name="Haro-Moreno J.M."/>
            <person name="Rodriguez-Valera F."/>
            <person name="Lopez-Perez M."/>
        </authorList>
    </citation>
    <scope>NUCLEOTIDE SEQUENCE [LARGE SCALE GENOMIC DNA]</scope>
    <source>
        <strain evidence="1">MED-G158</strain>
    </source>
</reference>
<dbReference type="EMBL" id="SHAH01000024">
    <property type="protein sequence ID" value="RZO76815.1"/>
    <property type="molecule type" value="Genomic_DNA"/>
</dbReference>
<gene>
    <name evidence="1" type="ORF">EVA69_02565</name>
</gene>
<sequence length="298" mass="33119">MQDFLHAEQLPHAYGEDAEQWFVPLAARLIERCNRVDNEPLFVGINGAQGTGKTTLSKFLSHCCREAGLRVVELSIDDFYLSHAARQALAKEVHPLLATRGVPGTHDTRALHECLDRLFSSEVAVAAFIPRFDKATDNPVPKQHGSLVHGPVDLVILEGWFIGVGPEAESKLSEPINELEAQSDPEGSWRRYVNAALANDYVPIFSRMDIMVMLQAPSFEQVYAWRGLQEEKLRQSRQAAAASGLTGIMSTEQLSRFIQHFERLTRHGLATLSASADLVFKLNKDHRIVAQVDRPGAT</sequence>
<organism evidence="1 2">
    <name type="scientific">OM182 bacterium</name>
    <dbReference type="NCBI Taxonomy" id="2510334"/>
    <lineage>
        <taxon>Bacteria</taxon>
        <taxon>Pseudomonadati</taxon>
        <taxon>Pseudomonadota</taxon>
        <taxon>Gammaproteobacteria</taxon>
        <taxon>OMG group</taxon>
        <taxon>OM182 clade</taxon>
    </lineage>
</organism>
<evidence type="ECO:0000313" key="2">
    <source>
        <dbReference type="Proteomes" id="UP000320404"/>
    </source>
</evidence>
<protein>
    <submittedName>
        <fullName evidence="1">Kinase</fullName>
    </submittedName>
</protein>
<dbReference type="InterPro" id="IPR027417">
    <property type="entry name" value="P-loop_NTPase"/>
</dbReference>
<dbReference type="AlphaFoldDB" id="A0A520S2W3"/>
<evidence type="ECO:0000313" key="1">
    <source>
        <dbReference type="EMBL" id="RZO76815.1"/>
    </source>
</evidence>
<comment type="caution">
    <text evidence="1">The sequence shown here is derived from an EMBL/GenBank/DDBJ whole genome shotgun (WGS) entry which is preliminary data.</text>
</comment>
<accession>A0A520S2W3</accession>
<name>A0A520S2W3_9GAMM</name>
<dbReference type="GO" id="GO:0016301">
    <property type="term" value="F:kinase activity"/>
    <property type="evidence" value="ECO:0007669"/>
    <property type="project" value="UniProtKB-KW"/>
</dbReference>
<dbReference type="PANTHER" id="PTHR10285">
    <property type="entry name" value="URIDINE KINASE"/>
    <property type="match status" value="1"/>
</dbReference>
<keyword evidence="1" id="KW-0418">Kinase</keyword>
<proteinExistence type="predicted"/>